<keyword evidence="2" id="KW-0812">Transmembrane</keyword>
<dbReference type="RefSeq" id="WP_074835729.1">
    <property type="nucleotide sequence ID" value="NZ_CP167091.1"/>
</dbReference>
<dbReference type="InterPro" id="IPR036680">
    <property type="entry name" value="SPOR-like_sf"/>
</dbReference>
<dbReference type="InterPro" id="IPR007730">
    <property type="entry name" value="SPOR-like_dom"/>
</dbReference>
<name>A0A975ZMN1_9RHOB</name>
<feature type="region of interest" description="Disordered" evidence="1">
    <location>
        <begin position="216"/>
        <end position="241"/>
    </location>
</feature>
<keyword evidence="2" id="KW-0472">Membrane</keyword>
<evidence type="ECO:0000256" key="2">
    <source>
        <dbReference type="SAM" id="Phobius"/>
    </source>
</evidence>
<dbReference type="PROSITE" id="PS51724">
    <property type="entry name" value="SPOR"/>
    <property type="match status" value="1"/>
</dbReference>
<keyword evidence="5" id="KW-1185">Reference proteome</keyword>
<dbReference type="Pfam" id="PF05036">
    <property type="entry name" value="SPOR"/>
    <property type="match status" value="1"/>
</dbReference>
<evidence type="ECO:0000313" key="4">
    <source>
        <dbReference type="EMBL" id="SEJ11904.1"/>
    </source>
</evidence>
<sequence length="352" mass="36245">MADYQMSGSPVGYGGQGGFQTHTPEPGRKGAGMGTYANVAGAAVSLALLLGVGIWGYQLLVRDVSGVPVVKATSGPWRVAPENPGGEAADHQGLAVNEVAGRGTASGPVDRVALAPQPVGLEEEDVPREAPRLRSQEAAAQTELATLPDTDEAAPVPASLAIMTNRVEGGTAPKPDGDATIQALVDQVVADAMPLGDDAPAAGQPVKTALKPVAEEQAPVVTGPGVRRSPRPRNRPAELVRASQVSAVTPVAATPAVAEVATLAAADLATGTRLVQLGAYESAEVAEQEWGRISGRFDSFFDGKARVIQKAKSGGRTFYRLRAHGFGDLAEARRFCAALVAERADCIPVVVK</sequence>
<evidence type="ECO:0000313" key="5">
    <source>
        <dbReference type="Proteomes" id="UP000182932"/>
    </source>
</evidence>
<feature type="region of interest" description="Disordered" evidence="1">
    <location>
        <begin position="1"/>
        <end position="29"/>
    </location>
</feature>
<dbReference type="EMBL" id="FNYY01000003">
    <property type="protein sequence ID" value="SEJ11904.1"/>
    <property type="molecule type" value="Genomic_DNA"/>
</dbReference>
<dbReference type="GO" id="GO:0042834">
    <property type="term" value="F:peptidoglycan binding"/>
    <property type="evidence" value="ECO:0007669"/>
    <property type="project" value="InterPro"/>
</dbReference>
<dbReference type="Gene3D" id="3.30.70.1070">
    <property type="entry name" value="Sporulation related repeat"/>
    <property type="match status" value="1"/>
</dbReference>
<feature type="domain" description="SPOR" evidence="3">
    <location>
        <begin position="267"/>
        <end position="352"/>
    </location>
</feature>
<organism evidence="4 5">
    <name type="scientific">Marinovum algicola</name>
    <dbReference type="NCBI Taxonomy" id="42444"/>
    <lineage>
        <taxon>Bacteria</taxon>
        <taxon>Pseudomonadati</taxon>
        <taxon>Pseudomonadota</taxon>
        <taxon>Alphaproteobacteria</taxon>
        <taxon>Rhodobacterales</taxon>
        <taxon>Roseobacteraceae</taxon>
        <taxon>Marinovum</taxon>
    </lineage>
</organism>
<reference evidence="4 5" key="1">
    <citation type="submission" date="2016-10" db="EMBL/GenBank/DDBJ databases">
        <authorList>
            <person name="Varghese N."/>
            <person name="Submissions S."/>
        </authorList>
    </citation>
    <scope>NUCLEOTIDE SEQUENCE [LARGE SCALE GENOMIC DNA]</scope>
    <source>
        <strain evidence="4 5">FF3</strain>
    </source>
</reference>
<accession>A0A975ZMN1</accession>
<dbReference type="AlphaFoldDB" id="A0A975ZMN1"/>
<evidence type="ECO:0000256" key="1">
    <source>
        <dbReference type="SAM" id="MobiDB-lite"/>
    </source>
</evidence>
<keyword evidence="2" id="KW-1133">Transmembrane helix</keyword>
<proteinExistence type="predicted"/>
<gene>
    <name evidence="4" type="ORF">SAMN04487940_103270</name>
</gene>
<dbReference type="Proteomes" id="UP000182932">
    <property type="component" value="Unassembled WGS sequence"/>
</dbReference>
<feature type="transmembrane region" description="Helical" evidence="2">
    <location>
        <begin position="36"/>
        <end position="57"/>
    </location>
</feature>
<comment type="caution">
    <text evidence="4">The sequence shown here is derived from an EMBL/GenBank/DDBJ whole genome shotgun (WGS) entry which is preliminary data.</text>
</comment>
<protein>
    <submittedName>
        <fullName evidence="4">Sporulation related domain-containing protein</fullName>
    </submittedName>
</protein>
<dbReference type="GeneID" id="80817626"/>
<evidence type="ECO:0000259" key="3">
    <source>
        <dbReference type="PROSITE" id="PS51724"/>
    </source>
</evidence>